<dbReference type="GO" id="GO:0005886">
    <property type="term" value="C:plasma membrane"/>
    <property type="evidence" value="ECO:0007669"/>
    <property type="project" value="TreeGrafter"/>
</dbReference>
<evidence type="ECO:0000313" key="5">
    <source>
        <dbReference type="EMBL" id="KAG9351487.1"/>
    </source>
</evidence>
<feature type="signal peptide" evidence="3">
    <location>
        <begin position="1"/>
        <end position="22"/>
    </location>
</feature>
<dbReference type="InterPro" id="IPR036116">
    <property type="entry name" value="FN3_sf"/>
</dbReference>
<reference evidence="5" key="1">
    <citation type="thesis" date="2021" institute="BYU ScholarsArchive" country="Provo, UT, USA">
        <title>Applications of and Algorithms for Genome Assembly and Genomic Analyses with an Emphasis on Marine Teleosts.</title>
        <authorList>
            <person name="Pickett B.D."/>
        </authorList>
    </citation>
    <scope>NUCLEOTIDE SEQUENCE</scope>
    <source>
        <strain evidence="5">HI-2016</strain>
    </source>
</reference>
<keyword evidence="2" id="KW-0472">Membrane</keyword>
<keyword evidence="3" id="KW-0732">Signal</keyword>
<name>A0A8T2PN16_9TELE</name>
<dbReference type="PANTHER" id="PTHR20859:SF93">
    <property type="entry name" value="CYTOKINE RECEPTOR FAMILY MEMBER B12-RELATED"/>
    <property type="match status" value="1"/>
</dbReference>
<evidence type="ECO:0000313" key="6">
    <source>
        <dbReference type="Proteomes" id="UP000824540"/>
    </source>
</evidence>
<evidence type="ECO:0000259" key="4">
    <source>
        <dbReference type="PROSITE" id="PS50853"/>
    </source>
</evidence>
<dbReference type="AlphaFoldDB" id="A0A8T2PN16"/>
<evidence type="ECO:0000256" key="1">
    <source>
        <dbReference type="SAM" id="MobiDB-lite"/>
    </source>
</evidence>
<organism evidence="5 6">
    <name type="scientific">Albula glossodonta</name>
    <name type="common">roundjaw bonefish</name>
    <dbReference type="NCBI Taxonomy" id="121402"/>
    <lineage>
        <taxon>Eukaryota</taxon>
        <taxon>Metazoa</taxon>
        <taxon>Chordata</taxon>
        <taxon>Craniata</taxon>
        <taxon>Vertebrata</taxon>
        <taxon>Euteleostomi</taxon>
        <taxon>Actinopterygii</taxon>
        <taxon>Neopterygii</taxon>
        <taxon>Teleostei</taxon>
        <taxon>Albuliformes</taxon>
        <taxon>Albulidae</taxon>
        <taxon>Albula</taxon>
    </lineage>
</organism>
<feature type="compositionally biased region" description="Polar residues" evidence="1">
    <location>
        <begin position="471"/>
        <end position="481"/>
    </location>
</feature>
<dbReference type="OrthoDB" id="10031784at2759"/>
<accession>A0A8T2PN16</accession>
<sequence length="492" mass="53849">MTQSSIAGLTCLLCCVLLSAGALSPPQNLSVEFLDFRGEVTWSPGPGNPPNTTYTVELQPMGRDKWSQKYSCTDIRSTICTLIFNLTEDDLIASYFIRVKASWKGDNSTWTELDSVQPYGETLLSAPTLDISVHERDILVHIRMPQSVLTLLPQLQFRIQVFESDCNNHERKNLDTIFYKDTRSASYDKVSQCMETLETGQTSLSCKDLTLGQCYCVSASAIHKQQQNKPHYESEECVELPGNTSDMVKHVIMAIILLMAVTAILIITPICCYLKSGESEHMPNTLDIGRAERTVMATPGESPTFLASLCIPSSSSGSNVNFLVGELPSSSGYEGRETWFCPVQSSNSPLCLVDDQPLDGQLPPLLPSSFSGALDEDEDGCRTSEEETIATHPLLQDLQEEGAWQLHGATLCQDVPISSLSVCLNCEQEGSGSIDNEGAELQVEVEPVSQTDSSGYLSSALGALEEPQFLNEPSPTYSSGYMSRPDPLTYLT</sequence>
<dbReference type="InterPro" id="IPR050650">
    <property type="entry name" value="Type-II_Cytokine-TF_Rcpt"/>
</dbReference>
<dbReference type="EMBL" id="JAFBMS010000006">
    <property type="protein sequence ID" value="KAG9351487.1"/>
    <property type="molecule type" value="Genomic_DNA"/>
</dbReference>
<feature type="domain" description="Fibronectin type-III" evidence="4">
    <location>
        <begin position="25"/>
        <end position="121"/>
    </location>
</feature>
<dbReference type="PANTHER" id="PTHR20859">
    <property type="entry name" value="INTERFERON/INTERLEUKIN RECEPTOR"/>
    <property type="match status" value="1"/>
</dbReference>
<gene>
    <name evidence="5" type="ORF">JZ751_022737</name>
</gene>
<dbReference type="CDD" id="cd00063">
    <property type="entry name" value="FN3"/>
    <property type="match status" value="1"/>
</dbReference>
<protein>
    <recommendedName>
        <fullName evidence="4">Fibronectin type-III domain-containing protein</fullName>
    </recommendedName>
</protein>
<dbReference type="GO" id="GO:0004896">
    <property type="term" value="F:cytokine receptor activity"/>
    <property type="evidence" value="ECO:0007669"/>
    <property type="project" value="TreeGrafter"/>
</dbReference>
<dbReference type="InterPro" id="IPR003961">
    <property type="entry name" value="FN3_dom"/>
</dbReference>
<dbReference type="Gene3D" id="2.60.40.10">
    <property type="entry name" value="Immunoglobulins"/>
    <property type="match status" value="2"/>
</dbReference>
<keyword evidence="6" id="KW-1185">Reference proteome</keyword>
<feature type="chain" id="PRO_5035834797" description="Fibronectin type-III domain-containing protein" evidence="3">
    <location>
        <begin position="23"/>
        <end position="492"/>
    </location>
</feature>
<proteinExistence type="predicted"/>
<dbReference type="Pfam" id="PF01108">
    <property type="entry name" value="Tissue_fac"/>
    <property type="match status" value="1"/>
</dbReference>
<keyword evidence="2" id="KW-0812">Transmembrane</keyword>
<feature type="region of interest" description="Disordered" evidence="1">
    <location>
        <begin position="467"/>
        <end position="492"/>
    </location>
</feature>
<dbReference type="PROSITE" id="PS50853">
    <property type="entry name" value="FN3"/>
    <property type="match status" value="1"/>
</dbReference>
<keyword evidence="2" id="KW-1133">Transmembrane helix</keyword>
<dbReference type="Proteomes" id="UP000824540">
    <property type="component" value="Unassembled WGS sequence"/>
</dbReference>
<dbReference type="SUPFAM" id="SSF49265">
    <property type="entry name" value="Fibronectin type III"/>
    <property type="match status" value="2"/>
</dbReference>
<feature type="transmembrane region" description="Helical" evidence="2">
    <location>
        <begin position="251"/>
        <end position="274"/>
    </location>
</feature>
<evidence type="ECO:0000256" key="2">
    <source>
        <dbReference type="SAM" id="Phobius"/>
    </source>
</evidence>
<comment type="caution">
    <text evidence="5">The sequence shown here is derived from an EMBL/GenBank/DDBJ whole genome shotgun (WGS) entry which is preliminary data.</text>
</comment>
<dbReference type="InterPro" id="IPR013783">
    <property type="entry name" value="Ig-like_fold"/>
</dbReference>
<evidence type="ECO:0000256" key="3">
    <source>
        <dbReference type="SAM" id="SignalP"/>
    </source>
</evidence>